<dbReference type="AlphaFoldDB" id="A0A9X6RKW0"/>
<evidence type="ECO:0000313" key="1">
    <source>
        <dbReference type="EMBL" id="OWA51111.1"/>
    </source>
</evidence>
<sequence>MTYCVSSLKVDFGAGHGRAENPHDEASLMLLHVDRGTAWFGPSAYPRVANKLETWRWIAKFADSLPRDYAILDKILLNPLRYKHIPQMLNLTVTSVRLAGMQSSSLEERLLEPVQSPKMRNRTVIRVPAYDCEDNCKVLTDLRPDKPPAITGQVVFIHGLITHSYDIRRSVEAIRTDGTNKVLITAITTKKRHIKKGEENFALDIYNLFHSLYFHHNWIPLQQTTKTAPRATDIDLSDDTASHGWHGFL</sequence>
<evidence type="ECO:0000313" key="2">
    <source>
        <dbReference type="Proteomes" id="UP000192578"/>
    </source>
</evidence>
<reference evidence="2" key="1">
    <citation type="submission" date="2017-01" db="EMBL/GenBank/DDBJ databases">
        <title>Comparative genomics of anhydrobiosis in the tardigrade Hypsibius dujardini.</title>
        <authorList>
            <person name="Yoshida Y."/>
            <person name="Koutsovoulos G."/>
            <person name="Laetsch D."/>
            <person name="Stevens L."/>
            <person name="Kumar S."/>
            <person name="Horikawa D."/>
            <person name="Ishino K."/>
            <person name="Komine S."/>
            <person name="Tomita M."/>
            <person name="Blaxter M."/>
            <person name="Arakawa K."/>
        </authorList>
    </citation>
    <scope>NUCLEOTIDE SEQUENCE [LARGE SCALE GENOMIC DNA]</scope>
    <source>
        <strain evidence="2">Z151</strain>
    </source>
</reference>
<name>A0A9X6RKW0_HYPEX</name>
<comment type="caution">
    <text evidence="1">The sequence shown here is derived from an EMBL/GenBank/DDBJ whole genome shotgun (WGS) entry which is preliminary data.</text>
</comment>
<accession>A0A9X6RKW0</accession>
<protein>
    <submittedName>
        <fullName evidence="1">Uncharacterized protein</fullName>
    </submittedName>
</protein>
<keyword evidence="2" id="KW-1185">Reference proteome</keyword>
<gene>
    <name evidence="1" type="ORF">BV898_15610</name>
</gene>
<organism evidence="1 2">
    <name type="scientific">Hypsibius exemplaris</name>
    <name type="common">Freshwater tardigrade</name>
    <dbReference type="NCBI Taxonomy" id="2072580"/>
    <lineage>
        <taxon>Eukaryota</taxon>
        <taxon>Metazoa</taxon>
        <taxon>Ecdysozoa</taxon>
        <taxon>Tardigrada</taxon>
        <taxon>Eutardigrada</taxon>
        <taxon>Parachela</taxon>
        <taxon>Hypsibioidea</taxon>
        <taxon>Hypsibiidae</taxon>
        <taxon>Hypsibius</taxon>
    </lineage>
</organism>
<proteinExistence type="predicted"/>
<dbReference type="Proteomes" id="UP000192578">
    <property type="component" value="Unassembled WGS sequence"/>
</dbReference>
<dbReference type="EMBL" id="MTYJ01000215">
    <property type="protein sequence ID" value="OWA51111.1"/>
    <property type="molecule type" value="Genomic_DNA"/>
</dbReference>